<feature type="compositionally biased region" description="Low complexity" evidence="2">
    <location>
        <begin position="1"/>
        <end position="18"/>
    </location>
</feature>
<feature type="region of interest" description="Disordered" evidence="2">
    <location>
        <begin position="1"/>
        <end position="20"/>
    </location>
</feature>
<dbReference type="InterPro" id="IPR005135">
    <property type="entry name" value="Endo/exonuclease/phosphatase"/>
</dbReference>
<dbReference type="InterPro" id="IPR002156">
    <property type="entry name" value="RNaseH_domain"/>
</dbReference>
<dbReference type="SUPFAM" id="SSF56672">
    <property type="entry name" value="DNA/RNA polymerases"/>
    <property type="match status" value="1"/>
</dbReference>
<keyword evidence="1" id="KW-0479">Metal-binding</keyword>
<name>A0A2N9FE83_FAGSY</name>
<dbReference type="InterPro" id="IPR036691">
    <property type="entry name" value="Endo/exonu/phosph_ase_sf"/>
</dbReference>
<dbReference type="CDD" id="cd06222">
    <property type="entry name" value="RNase_H_like"/>
    <property type="match status" value="1"/>
</dbReference>
<dbReference type="InterPro" id="IPR043502">
    <property type="entry name" value="DNA/RNA_pol_sf"/>
</dbReference>
<gene>
    <name evidence="6" type="ORF">FSB_LOCUS13093</name>
</gene>
<dbReference type="PANTHER" id="PTHR33116">
    <property type="entry name" value="REVERSE TRANSCRIPTASE ZINC-BINDING DOMAIN-CONTAINING PROTEIN-RELATED-RELATED"/>
    <property type="match status" value="1"/>
</dbReference>
<dbReference type="GO" id="GO:0008270">
    <property type="term" value="F:zinc ion binding"/>
    <property type="evidence" value="ECO:0007669"/>
    <property type="project" value="UniProtKB-KW"/>
</dbReference>
<dbReference type="InterPro" id="IPR026960">
    <property type="entry name" value="RVT-Znf"/>
</dbReference>
<dbReference type="Gene3D" id="3.30.420.10">
    <property type="entry name" value="Ribonuclease H-like superfamily/Ribonuclease H"/>
    <property type="match status" value="1"/>
</dbReference>
<evidence type="ECO:0000259" key="4">
    <source>
        <dbReference type="PROSITE" id="PS50878"/>
    </source>
</evidence>
<dbReference type="PANTHER" id="PTHR33116:SF70">
    <property type="entry name" value="NON-LTR RETROELEMENT REVERSE TRANSCRIPTASE-LIKE PROTEIN"/>
    <property type="match status" value="1"/>
</dbReference>
<reference evidence="6" key="1">
    <citation type="submission" date="2018-02" db="EMBL/GenBank/DDBJ databases">
        <authorList>
            <person name="Cohen D.B."/>
            <person name="Kent A.D."/>
        </authorList>
    </citation>
    <scope>NUCLEOTIDE SEQUENCE</scope>
</reference>
<dbReference type="Pfam" id="PF03372">
    <property type="entry name" value="Exo_endo_phos"/>
    <property type="match status" value="1"/>
</dbReference>
<dbReference type="InterPro" id="IPR012337">
    <property type="entry name" value="RNaseH-like_sf"/>
</dbReference>
<evidence type="ECO:0008006" key="7">
    <source>
        <dbReference type="Google" id="ProtNLM"/>
    </source>
</evidence>
<feature type="region of interest" description="Disordered" evidence="2">
    <location>
        <begin position="329"/>
        <end position="349"/>
    </location>
</feature>
<dbReference type="GO" id="GO:0004523">
    <property type="term" value="F:RNA-DNA hybrid ribonuclease activity"/>
    <property type="evidence" value="ECO:0007669"/>
    <property type="project" value="InterPro"/>
</dbReference>
<dbReference type="Gene3D" id="3.60.10.10">
    <property type="entry name" value="Endonuclease/exonuclease/phosphatase"/>
    <property type="match status" value="1"/>
</dbReference>
<dbReference type="SUPFAM" id="SSF53098">
    <property type="entry name" value="Ribonuclease H-like"/>
    <property type="match status" value="1"/>
</dbReference>
<protein>
    <recommendedName>
        <fullName evidence="7">CCHC-type domain-containing protein</fullName>
    </recommendedName>
</protein>
<dbReference type="InterPro" id="IPR000477">
    <property type="entry name" value="RT_dom"/>
</dbReference>
<organism evidence="6">
    <name type="scientific">Fagus sylvatica</name>
    <name type="common">Beechnut</name>
    <dbReference type="NCBI Taxonomy" id="28930"/>
    <lineage>
        <taxon>Eukaryota</taxon>
        <taxon>Viridiplantae</taxon>
        <taxon>Streptophyta</taxon>
        <taxon>Embryophyta</taxon>
        <taxon>Tracheophyta</taxon>
        <taxon>Spermatophyta</taxon>
        <taxon>Magnoliopsida</taxon>
        <taxon>eudicotyledons</taxon>
        <taxon>Gunneridae</taxon>
        <taxon>Pentapetalae</taxon>
        <taxon>rosids</taxon>
        <taxon>fabids</taxon>
        <taxon>Fagales</taxon>
        <taxon>Fagaceae</taxon>
        <taxon>Fagus</taxon>
    </lineage>
</organism>
<evidence type="ECO:0000313" key="6">
    <source>
        <dbReference type="EMBL" id="SPC85211.1"/>
    </source>
</evidence>
<accession>A0A2N9FE83</accession>
<evidence type="ECO:0000256" key="1">
    <source>
        <dbReference type="PROSITE-ProRule" id="PRU00047"/>
    </source>
</evidence>
<evidence type="ECO:0000256" key="2">
    <source>
        <dbReference type="SAM" id="MobiDB-lite"/>
    </source>
</evidence>
<dbReference type="CDD" id="cd01650">
    <property type="entry name" value="RT_nLTR_like"/>
    <property type="match status" value="1"/>
</dbReference>
<feature type="compositionally biased region" description="Polar residues" evidence="2">
    <location>
        <begin position="335"/>
        <end position="347"/>
    </location>
</feature>
<dbReference type="SUPFAM" id="SSF56219">
    <property type="entry name" value="DNase I-like"/>
    <property type="match status" value="1"/>
</dbReference>
<feature type="domain" description="RNase H type-1" evidence="5">
    <location>
        <begin position="1517"/>
        <end position="1647"/>
    </location>
</feature>
<dbReference type="GO" id="GO:0003676">
    <property type="term" value="F:nucleic acid binding"/>
    <property type="evidence" value="ECO:0007669"/>
    <property type="project" value="InterPro"/>
</dbReference>
<dbReference type="Pfam" id="PF13966">
    <property type="entry name" value="zf-RVT"/>
    <property type="match status" value="1"/>
</dbReference>
<keyword evidence="1" id="KW-0863">Zinc-finger</keyword>
<dbReference type="PROSITE" id="PS50879">
    <property type="entry name" value="RNASE_H_1"/>
    <property type="match status" value="1"/>
</dbReference>
<dbReference type="InterPro" id="IPR044730">
    <property type="entry name" value="RNase_H-like_dom_plant"/>
</dbReference>
<dbReference type="EMBL" id="OIVN01000767">
    <property type="protein sequence ID" value="SPC85211.1"/>
    <property type="molecule type" value="Genomic_DNA"/>
</dbReference>
<dbReference type="InterPro" id="IPR001878">
    <property type="entry name" value="Znf_CCHC"/>
</dbReference>
<dbReference type="PROSITE" id="PS50878">
    <property type="entry name" value="RT_POL"/>
    <property type="match status" value="1"/>
</dbReference>
<dbReference type="Pfam" id="PF00078">
    <property type="entry name" value="RVT_1"/>
    <property type="match status" value="1"/>
</dbReference>
<feature type="domain" description="Reverse transcriptase" evidence="4">
    <location>
        <begin position="899"/>
        <end position="1165"/>
    </location>
</feature>
<sequence>MEPVGGSEPGSPSGHRSGISYKESLLGTIPGAYERAFFGSSMEEDEFSSSDEDDEPPAEGEVAWDFSSLNLRIGMILKMSLGMGLGSLENHFLSIRPWVPDFRASDASVSSVAVWVRLPELPVEYYHKDSLMHIGSGIGPVLRVDFNTASGTRGRFARLCIQIELDKPLIRTVRVGKIKLAVVYEGIGLLCFKCGKLGHKQEWCPAGVTAEPSVPHESSPATSTPEENLNGFGPWMLVSRRKRQTKSASQHVVVDNAERGRAIVRAEHAIILEMTSTKWGLIPILKAPPSWSIQVNGKTIQVTEDIIDIIRKDPLHVWGWYSENLTSRLGRDHSGSPTNRLSRTPSPNRFGLASGSQPVLEFHDGCPANRRNPLSFEDSFTAVAGAPINSNFWRRSQTAKCVPKFEIVIRNSELKGAGFLVYHFKMAALMNTIWEIWPEKAWNSLEAKGSLYPTLNPPFMSAHEIGLNVLTWNCRGVLNPCFRRALLDLLNINDPAILILTETRLGGARAAELAKSFPFDGFLCTNTIGFAGGIWILWKAAAVELELLTSTEQEIHVSAQVKDSNSLWLLSAIYASPRRSERRVLWKNLMVISGLHNLPWVMVGDFNDIISGDEKWGGNSPVASRIAEYNNCMNTCSMLDLGFSGPKYTWSNGQDISTLIMQRLDRAWVNSEWRILFPEAYVTHLTRTHSDHCPILLSLWPSSKNSLPRPFRFENIWLSHPEFPTVVDKAWAAPCPNLSSTFDLFTSLVTTWNKNTFGNIFQRKKRTLARITGMQVALATNPSEASARLEKSLRMEYGNILKLEEDFWALKSRVGWVVEGDRNTKFFHTTTLVRRRYNKIVRIRNNMGDWIVDSQLIRNHIQQGFIDLFSTSHVSSVSSFAAPTWAPCVSVAEALNLTTTVLPLEIKESLWSLKPFKAPGPDGLHPGFFQHSWHQVDLSLIISYLLYQTAFVPGRRGVDNVIIAQELIHTIQKKKGRLGHFILKIDLEKAYDRIEWSFIREVLILFKFPMSLVQLILECISSSSCAILYNGGQMDFFQPTRGIRQGDPLSPYIFILCMEYLSLKIFEACNAKTWKPIRASRRGPAFSHLFFADDLLLCAEASTSCCLTISRVLEDFCCVSGQKINLSKSKAFFSPNVRPENRTSLCDILKVSSTPDLGRYLGFPLKSNGRNTRDSNFIVERVQAKLSNWKAKLLSPAGRLVLIQAVTSAVPAYYMQSTALPSSICTTLDRINRNFLWGSSEEKKKMHMVGWDKICRAKSLGGLGLYACKPRNVAMLAKLNWRLLQEKDALWARTILAKYSPNGVMEIDKRLNRCGSSTWRGIKKGHEVFRKGLRWVVRNGQGVSFWHDKWVGENPLRDVIQGPLPSNEDSIRVCDVVEGVGNWDLSRLSMIIPKPICDSIRAIPVCPLRQQEDCIAWDSRNGEFCLKLAYLLACKPPAGCIHDSPSNWIWKVPTSPRIRFFLWQCYHNSVPVRDTLVARGINIPNTCPRCLGPNESLIHVSHVKVRVPTPIKWKPPDLGWAKLNTDGASLGNPGIAGGGGLIRDSNGDWVGGFARAIGVTTSVQAELRALKDGLMLAIDLGIPYLAIEMDSLVAVEFVNSKTMPNVFLSAIVADCRCLLERFERYTLHHIFREANGCADALAKAGCTQLIDFISFISAPAHVLEALAFDSSSVTRIRLVCS</sequence>
<feature type="domain" description="CCHC-type" evidence="3">
    <location>
        <begin position="191"/>
        <end position="205"/>
    </location>
</feature>
<dbReference type="PROSITE" id="PS50158">
    <property type="entry name" value="ZF_CCHC"/>
    <property type="match status" value="1"/>
</dbReference>
<evidence type="ECO:0000259" key="5">
    <source>
        <dbReference type="PROSITE" id="PS50879"/>
    </source>
</evidence>
<evidence type="ECO:0000259" key="3">
    <source>
        <dbReference type="PROSITE" id="PS50158"/>
    </source>
</evidence>
<dbReference type="Pfam" id="PF13456">
    <property type="entry name" value="RVT_3"/>
    <property type="match status" value="1"/>
</dbReference>
<dbReference type="InterPro" id="IPR036397">
    <property type="entry name" value="RNaseH_sf"/>
</dbReference>
<proteinExistence type="predicted"/>
<keyword evidence="1" id="KW-0862">Zinc</keyword>